<proteinExistence type="predicted"/>
<dbReference type="PATRIC" id="fig|932677.3.peg.4326"/>
<dbReference type="AlphaFoldDB" id="A0A0H3L3K5"/>
<name>A0A0H3L3K5_PANAA</name>
<dbReference type="KEGG" id="paj:PAJ_3750"/>
<dbReference type="eggNOG" id="COG3050">
    <property type="taxonomic scope" value="Bacteria"/>
</dbReference>
<dbReference type="Pfam" id="PF03603">
    <property type="entry name" value="DNA_III_psi"/>
    <property type="match status" value="1"/>
</dbReference>
<dbReference type="InterPro" id="IPR036654">
    <property type="entry name" value="DNA_pol_III_psi_sf"/>
</dbReference>
<reference evidence="3" key="1">
    <citation type="journal article" date="2012" name="Appl. Microbiol. Biotechnol.">
        <title>The complete genome sequence of Pantoea ananatis AJ13355, an organism with great biotechnological potential.</title>
        <authorList>
            <person name="Hara Y."/>
            <person name="Kadotani N."/>
            <person name="Izui H."/>
            <person name="Katashkina J.I."/>
            <person name="Kuvaeva T.M."/>
            <person name="Andreeva I.G."/>
            <person name="Golubeva L.I."/>
            <person name="Malko D.B."/>
            <person name="Makeev V.J."/>
            <person name="Mashko S.V."/>
            <person name="Kozlov Y.I."/>
        </authorList>
    </citation>
    <scope>NUCLEOTIDE SEQUENCE [LARGE SCALE GENOMIC DNA]</scope>
    <source>
        <strain evidence="3">AJ13355</strain>
    </source>
</reference>
<evidence type="ECO:0000256" key="1">
    <source>
        <dbReference type="PIRNR" id="PIRNR029225"/>
    </source>
</evidence>
<organism evidence="2 3">
    <name type="scientific">Pantoea ananatis (strain AJ13355)</name>
    <dbReference type="NCBI Taxonomy" id="932677"/>
    <lineage>
        <taxon>Bacteria</taxon>
        <taxon>Pseudomonadati</taxon>
        <taxon>Pseudomonadota</taxon>
        <taxon>Gammaproteobacteria</taxon>
        <taxon>Enterobacterales</taxon>
        <taxon>Erwiniaceae</taxon>
        <taxon>Pantoea</taxon>
    </lineage>
</organism>
<dbReference type="RefSeq" id="WP_013024509.1">
    <property type="nucleotide sequence ID" value="NC_017531.2"/>
</dbReference>
<comment type="function">
    <text evidence="1">Part of the beta sliding clamp loading complex, which hydrolyzes ATP to load the beta clamp onto primed DNA to form the DNA replication pre-initiation complex. DNA polymerase III is a complex, multichain enzyme responsible for most of the replicative synthesis in bacteria. This DNA polymerase also exhibits 3' to 5' exonuclease activity.</text>
</comment>
<dbReference type="GO" id="GO:0006260">
    <property type="term" value="P:DNA replication"/>
    <property type="evidence" value="ECO:0007669"/>
    <property type="project" value="UniProtKB-KW"/>
</dbReference>
<dbReference type="GO" id="GO:0003887">
    <property type="term" value="F:DNA-directed DNA polymerase activity"/>
    <property type="evidence" value="ECO:0007669"/>
    <property type="project" value="UniProtKB-KW"/>
</dbReference>
<dbReference type="InterPro" id="IPR004615">
    <property type="entry name" value="DNA_pol_III_psi"/>
</dbReference>
<keyword evidence="1" id="KW-0235">DNA replication</keyword>
<dbReference type="Proteomes" id="UP000006690">
    <property type="component" value="Chromosome"/>
</dbReference>
<dbReference type="GeneID" id="57269652"/>
<accession>A0A0H3L3K5</accession>
<evidence type="ECO:0000313" key="2">
    <source>
        <dbReference type="EMBL" id="BAK13829.1"/>
    </source>
</evidence>
<dbReference type="PIRSF" id="PIRSF029225">
    <property type="entry name" value="DNA_pol_III_psi"/>
    <property type="match status" value="1"/>
</dbReference>
<gene>
    <name evidence="2" type="primary">holD</name>
    <name evidence="2" type="ordered locus">PAJ_3750</name>
</gene>
<dbReference type="HOGENOM" id="CLU_132082_0_0_6"/>
<protein>
    <recommendedName>
        <fullName evidence="1">DNA polymerase III subunit psi</fullName>
    </recommendedName>
</protein>
<keyword evidence="1" id="KW-0548">Nucleotidyltransferase</keyword>
<dbReference type="GO" id="GO:0008408">
    <property type="term" value="F:3'-5' exonuclease activity"/>
    <property type="evidence" value="ECO:0007669"/>
    <property type="project" value="InterPro"/>
</dbReference>
<dbReference type="Gene3D" id="3.40.50.10220">
    <property type="entry name" value="DNA polymerase III, psi subunit"/>
    <property type="match status" value="1"/>
</dbReference>
<sequence>MTSRRDWLLQQMGITQYQLRRPRVLQGEIAVRLLPDTQLIIVAENPPGLQEPILRDVLHTLSLKPTQVMTVTPDQLQMLPETLNCAGWLLGVESEQTFNGVALTSASFNELLSSGAARRALWQQMCEHDSHFFPHA</sequence>
<dbReference type="SUPFAM" id="SSF102220">
    <property type="entry name" value="DNA polymerase III psi subunit"/>
    <property type="match status" value="1"/>
</dbReference>
<keyword evidence="1" id="KW-0808">Transferase</keyword>
<keyword evidence="1" id="KW-0239">DNA-directed DNA polymerase</keyword>
<dbReference type="EMBL" id="AP012032">
    <property type="protein sequence ID" value="BAK13829.1"/>
    <property type="molecule type" value="Genomic_DNA"/>
</dbReference>
<evidence type="ECO:0000313" key="3">
    <source>
        <dbReference type="Proteomes" id="UP000006690"/>
    </source>
</evidence>
<dbReference type="OrthoDB" id="5682636at2"/>